<feature type="compositionally biased region" description="Basic and acidic residues" evidence="1">
    <location>
        <begin position="1"/>
        <end position="11"/>
    </location>
</feature>
<reference evidence="2" key="1">
    <citation type="submission" date="2021-02" db="EMBL/GenBank/DDBJ databases">
        <authorList>
            <person name="Dougan E. K."/>
            <person name="Rhodes N."/>
            <person name="Thang M."/>
            <person name="Chan C."/>
        </authorList>
    </citation>
    <scope>NUCLEOTIDE SEQUENCE</scope>
</reference>
<organism evidence="2 3">
    <name type="scientific">Symbiodinium necroappetens</name>
    <dbReference type="NCBI Taxonomy" id="1628268"/>
    <lineage>
        <taxon>Eukaryota</taxon>
        <taxon>Sar</taxon>
        <taxon>Alveolata</taxon>
        <taxon>Dinophyceae</taxon>
        <taxon>Suessiales</taxon>
        <taxon>Symbiodiniaceae</taxon>
        <taxon>Symbiodinium</taxon>
    </lineage>
</organism>
<dbReference type="EMBL" id="CAJNJA010063191">
    <property type="protein sequence ID" value="CAE7878793.1"/>
    <property type="molecule type" value="Genomic_DNA"/>
</dbReference>
<gene>
    <name evidence="2" type="ORF">SNEC2469_LOCUS28757</name>
</gene>
<proteinExistence type="predicted"/>
<dbReference type="OrthoDB" id="10448193at2759"/>
<evidence type="ECO:0000313" key="3">
    <source>
        <dbReference type="Proteomes" id="UP000601435"/>
    </source>
</evidence>
<protein>
    <submittedName>
        <fullName evidence="2">Uncharacterized protein</fullName>
    </submittedName>
</protein>
<name>A0A813AS99_9DINO</name>
<feature type="region of interest" description="Disordered" evidence="1">
    <location>
        <begin position="1"/>
        <end position="55"/>
    </location>
</feature>
<feature type="non-terminal residue" evidence="2">
    <location>
        <position position="1"/>
    </location>
</feature>
<feature type="region of interest" description="Disordered" evidence="1">
    <location>
        <begin position="111"/>
        <end position="169"/>
    </location>
</feature>
<keyword evidence="3" id="KW-1185">Reference proteome</keyword>
<dbReference type="AlphaFoldDB" id="A0A813AS99"/>
<comment type="caution">
    <text evidence="2">The sequence shown here is derived from an EMBL/GenBank/DDBJ whole genome shotgun (WGS) entry which is preliminary data.</text>
</comment>
<accession>A0A813AS99</accession>
<feature type="compositionally biased region" description="Basic and acidic residues" evidence="1">
    <location>
        <begin position="23"/>
        <end position="55"/>
    </location>
</feature>
<dbReference type="Proteomes" id="UP000601435">
    <property type="component" value="Unassembled WGS sequence"/>
</dbReference>
<evidence type="ECO:0000256" key="1">
    <source>
        <dbReference type="SAM" id="MobiDB-lite"/>
    </source>
</evidence>
<evidence type="ECO:0000313" key="2">
    <source>
        <dbReference type="EMBL" id="CAE7878793.1"/>
    </source>
</evidence>
<sequence>NEKKPMKEQPKKKQKQQSSDDETEKKEQQMKDAETEKKPTIDAEGTTKDKKMKPVADMDLGVVRVRYTTQGTKSPIVKLEVREDRFRPTSAWVQRLQVVIRGDGGFTAQQGFNILKTPVPPGDNETEKKGGDGDNEDENDDNEDAEEEPSENDPELSEGPLFSPDIQNLRLPGCAHAWSAYA</sequence>
<feature type="compositionally biased region" description="Acidic residues" evidence="1">
    <location>
        <begin position="133"/>
        <end position="156"/>
    </location>
</feature>